<dbReference type="AlphaFoldDB" id="V7CIS8"/>
<accession>V7CIS8</accession>
<evidence type="ECO:0000313" key="2">
    <source>
        <dbReference type="Proteomes" id="UP000000226"/>
    </source>
</evidence>
<organism evidence="1 2">
    <name type="scientific">Phaseolus vulgaris</name>
    <name type="common">Kidney bean</name>
    <name type="synonym">French bean</name>
    <dbReference type="NCBI Taxonomy" id="3885"/>
    <lineage>
        <taxon>Eukaryota</taxon>
        <taxon>Viridiplantae</taxon>
        <taxon>Streptophyta</taxon>
        <taxon>Embryophyta</taxon>
        <taxon>Tracheophyta</taxon>
        <taxon>Spermatophyta</taxon>
        <taxon>Magnoliopsida</taxon>
        <taxon>eudicotyledons</taxon>
        <taxon>Gunneridae</taxon>
        <taxon>Pentapetalae</taxon>
        <taxon>rosids</taxon>
        <taxon>fabids</taxon>
        <taxon>Fabales</taxon>
        <taxon>Fabaceae</taxon>
        <taxon>Papilionoideae</taxon>
        <taxon>50 kb inversion clade</taxon>
        <taxon>NPAAA clade</taxon>
        <taxon>indigoferoid/millettioid clade</taxon>
        <taxon>Phaseoleae</taxon>
        <taxon>Phaseolus</taxon>
    </lineage>
</organism>
<dbReference type="Proteomes" id="UP000000226">
    <property type="component" value="Chromosome 2"/>
</dbReference>
<proteinExistence type="predicted"/>
<sequence length="146" mass="16046">MNIGDFQSMHKYFTIFVVLVACHGSLFRHGRHIKPLGPTLIAKRKPYTGLTQSHHYVPVPSEDQLTVTEALIAQNYEFADVDCGGSGADYANSSRPTTPGKYDAHICSWSTFNVSVAEGSFENDLIPTNPGRSPDVDHVKAKLIIN</sequence>
<dbReference type="STRING" id="3885.V7CIS8"/>
<reference evidence="2" key="1">
    <citation type="journal article" date="2014" name="Nat. Genet.">
        <title>A reference genome for common bean and genome-wide analysis of dual domestications.</title>
        <authorList>
            <person name="Schmutz J."/>
            <person name="McClean P.E."/>
            <person name="Mamidi S."/>
            <person name="Wu G.A."/>
            <person name="Cannon S.B."/>
            <person name="Grimwood J."/>
            <person name="Jenkins J."/>
            <person name="Shu S."/>
            <person name="Song Q."/>
            <person name="Chavarro C."/>
            <person name="Torres-Torres M."/>
            <person name="Geffroy V."/>
            <person name="Moghaddam S.M."/>
            <person name="Gao D."/>
            <person name="Abernathy B."/>
            <person name="Barry K."/>
            <person name="Blair M."/>
            <person name="Brick M.A."/>
            <person name="Chovatia M."/>
            <person name="Gepts P."/>
            <person name="Goodstein D.M."/>
            <person name="Gonzales M."/>
            <person name="Hellsten U."/>
            <person name="Hyten D.L."/>
            <person name="Jia G."/>
            <person name="Kelly J.D."/>
            <person name="Kudrna D."/>
            <person name="Lee R."/>
            <person name="Richard M.M."/>
            <person name="Miklas P.N."/>
            <person name="Osorno J.M."/>
            <person name="Rodrigues J."/>
            <person name="Thareau V."/>
            <person name="Urrea C.A."/>
            <person name="Wang M."/>
            <person name="Yu Y."/>
            <person name="Zhang M."/>
            <person name="Wing R.A."/>
            <person name="Cregan P.B."/>
            <person name="Rokhsar D.S."/>
            <person name="Jackson S.A."/>
        </authorList>
    </citation>
    <scope>NUCLEOTIDE SEQUENCE [LARGE SCALE GENOMIC DNA]</scope>
    <source>
        <strain evidence="2">cv. G19833</strain>
    </source>
</reference>
<evidence type="ECO:0000313" key="1">
    <source>
        <dbReference type="EMBL" id="ESW28811.1"/>
    </source>
</evidence>
<gene>
    <name evidence="1" type="ORF">PHAVU_002G020100g</name>
</gene>
<protein>
    <submittedName>
        <fullName evidence="1">Uncharacterized protein</fullName>
    </submittedName>
</protein>
<name>V7CIS8_PHAVU</name>
<dbReference type="Gramene" id="ESW28811">
    <property type="protein sequence ID" value="ESW28811"/>
    <property type="gene ID" value="PHAVU_002G020100g"/>
</dbReference>
<dbReference type="EMBL" id="CM002289">
    <property type="protein sequence ID" value="ESW28811.1"/>
    <property type="molecule type" value="Genomic_DNA"/>
</dbReference>
<dbReference type="OrthoDB" id="1675975at2759"/>
<keyword evidence="2" id="KW-1185">Reference proteome</keyword>